<keyword evidence="8" id="KW-0603">Photosystem I</keyword>
<evidence type="ECO:0000256" key="10">
    <source>
        <dbReference type="ARBA" id="ARBA00023136"/>
    </source>
</evidence>
<dbReference type="Proteomes" id="UP000008141">
    <property type="component" value="Unassembled WGS sequence"/>
</dbReference>
<comment type="subcellular location">
    <subcellularLocation>
        <location evidence="2">Plastid</location>
        <location evidence="2">Chloroplast thylakoid membrane</location>
        <topology evidence="2">Single-pass membrane protein</topology>
    </subcellularLocation>
</comment>
<dbReference type="PANTHER" id="PTHR34787">
    <property type="entry name" value="PHOTOSYSTEM I REACTION CENTER SUBUNIT VI-2, CHLOROPLASTIC"/>
    <property type="match status" value="1"/>
</dbReference>
<evidence type="ECO:0000256" key="1">
    <source>
        <dbReference type="ARBA" id="ARBA00002502"/>
    </source>
</evidence>
<evidence type="ECO:0000313" key="13">
    <source>
        <dbReference type="Proteomes" id="UP000008141"/>
    </source>
</evidence>
<evidence type="ECO:0000256" key="2">
    <source>
        <dbReference type="ARBA" id="ARBA00004581"/>
    </source>
</evidence>
<dbReference type="OrthoDB" id="496139at2759"/>
<dbReference type="STRING" id="554065.E1Z6C8"/>
<dbReference type="GO" id="GO:0015979">
    <property type="term" value="P:photosynthesis"/>
    <property type="evidence" value="ECO:0007669"/>
    <property type="project" value="UniProtKB-KW"/>
</dbReference>
<evidence type="ECO:0000256" key="3">
    <source>
        <dbReference type="ARBA" id="ARBA00010155"/>
    </source>
</evidence>
<comment type="similarity">
    <text evidence="3">Belongs to the psaH family.</text>
</comment>
<dbReference type="KEGG" id="cvr:CHLNCDRAFT_140851"/>
<organism evidence="13">
    <name type="scientific">Chlorella variabilis</name>
    <name type="common">Green alga</name>
    <dbReference type="NCBI Taxonomy" id="554065"/>
    <lineage>
        <taxon>Eukaryota</taxon>
        <taxon>Viridiplantae</taxon>
        <taxon>Chlorophyta</taxon>
        <taxon>core chlorophytes</taxon>
        <taxon>Trebouxiophyceae</taxon>
        <taxon>Chlorellales</taxon>
        <taxon>Chlorellaceae</taxon>
        <taxon>Chlorella clade</taxon>
        <taxon>Chlorella</taxon>
    </lineage>
</organism>
<dbReference type="FunCoup" id="E1Z6C8">
    <property type="interactions" value="461"/>
</dbReference>
<sequence length="130" mass="13986">MQASVLSSKACVAARPVQARTARRTAATRAAPVQAKYGEESRFFDLQDLENTIGSWDMYGQEDKNRYNSLQSEFFERAAGGLTRREYVLGLVAIGAAGILAWGAKGSADVKLPITVGPQQTPAVGPRGRL</sequence>
<evidence type="ECO:0000256" key="7">
    <source>
        <dbReference type="ARBA" id="ARBA00022692"/>
    </source>
</evidence>
<dbReference type="Pfam" id="PF03244">
    <property type="entry name" value="PSI_PsaH"/>
    <property type="match status" value="1"/>
</dbReference>
<keyword evidence="10 11" id="KW-0472">Membrane</keyword>
<dbReference type="PANTHER" id="PTHR34787:SF1">
    <property type="entry name" value="PHOTOSYSTEM I REACTION CENTER SUBUNIT VI-2, CHLOROPLASTIC"/>
    <property type="match status" value="1"/>
</dbReference>
<dbReference type="eggNOG" id="ENOG502S8YQ">
    <property type="taxonomic scope" value="Eukaryota"/>
</dbReference>
<gene>
    <name evidence="12" type="ORF">CHLNCDRAFT_140851</name>
</gene>
<dbReference type="OMA" id="KWDLYGS"/>
<dbReference type="GO" id="GO:0009535">
    <property type="term" value="C:chloroplast thylakoid membrane"/>
    <property type="evidence" value="ECO:0007669"/>
    <property type="project" value="UniProtKB-SubCell"/>
</dbReference>
<reference evidence="12 13" key="1">
    <citation type="journal article" date="2010" name="Plant Cell">
        <title>The Chlorella variabilis NC64A genome reveals adaptation to photosymbiosis, coevolution with viruses, and cryptic sex.</title>
        <authorList>
            <person name="Blanc G."/>
            <person name="Duncan G."/>
            <person name="Agarkova I."/>
            <person name="Borodovsky M."/>
            <person name="Gurnon J."/>
            <person name="Kuo A."/>
            <person name="Lindquist E."/>
            <person name="Lucas S."/>
            <person name="Pangilinan J."/>
            <person name="Polle J."/>
            <person name="Salamov A."/>
            <person name="Terry A."/>
            <person name="Yamada T."/>
            <person name="Dunigan D.D."/>
            <person name="Grigoriev I.V."/>
            <person name="Claverie J.M."/>
            <person name="Van Etten J.L."/>
        </authorList>
    </citation>
    <scope>NUCLEOTIDE SEQUENCE [LARGE SCALE GENOMIC DNA]</scope>
    <source>
        <strain evidence="12 13">NC64A</strain>
    </source>
</reference>
<dbReference type="RefSeq" id="XP_005850728.1">
    <property type="nucleotide sequence ID" value="XM_005850666.1"/>
</dbReference>
<dbReference type="GO" id="GO:0009538">
    <property type="term" value="C:photosystem I reaction center"/>
    <property type="evidence" value="ECO:0007669"/>
    <property type="project" value="InterPro"/>
</dbReference>
<dbReference type="AlphaFoldDB" id="E1Z6C8"/>
<feature type="transmembrane region" description="Helical" evidence="11">
    <location>
        <begin position="87"/>
        <end position="104"/>
    </location>
</feature>
<accession>E1Z6C8</accession>
<protein>
    <submittedName>
        <fullName evidence="12">Uncharacterized protein</fullName>
    </submittedName>
</protein>
<evidence type="ECO:0000313" key="12">
    <source>
        <dbReference type="EMBL" id="EFN58626.1"/>
    </source>
</evidence>
<evidence type="ECO:0000256" key="9">
    <source>
        <dbReference type="ARBA" id="ARBA00023078"/>
    </source>
</evidence>
<evidence type="ECO:0000256" key="11">
    <source>
        <dbReference type="SAM" id="Phobius"/>
    </source>
</evidence>
<proteinExistence type="inferred from homology"/>
<evidence type="ECO:0000256" key="6">
    <source>
        <dbReference type="ARBA" id="ARBA00022640"/>
    </source>
</evidence>
<keyword evidence="9" id="KW-0793">Thylakoid</keyword>
<dbReference type="EMBL" id="GL433837">
    <property type="protein sequence ID" value="EFN58626.1"/>
    <property type="molecule type" value="Genomic_DNA"/>
</dbReference>
<keyword evidence="6" id="KW-0934">Plastid</keyword>
<evidence type="ECO:0000256" key="8">
    <source>
        <dbReference type="ARBA" id="ARBA00022836"/>
    </source>
</evidence>
<keyword evidence="5" id="KW-0602">Photosynthesis</keyword>
<keyword evidence="4" id="KW-0150">Chloroplast</keyword>
<keyword evidence="11" id="KW-1133">Transmembrane helix</keyword>
<evidence type="ECO:0000256" key="4">
    <source>
        <dbReference type="ARBA" id="ARBA00022528"/>
    </source>
</evidence>
<keyword evidence="7 11" id="KW-0812">Transmembrane</keyword>
<name>E1Z6C8_CHLVA</name>
<keyword evidence="13" id="KW-1185">Reference proteome</keyword>
<dbReference type="InterPro" id="IPR004928">
    <property type="entry name" value="PSI_PsaH"/>
</dbReference>
<comment type="function">
    <text evidence="1">Possible role could be the docking of the LHC I antenna complex to the core complex.</text>
</comment>
<dbReference type="InParanoid" id="E1Z6C8"/>
<dbReference type="GeneID" id="17358335"/>
<evidence type="ECO:0000256" key="5">
    <source>
        <dbReference type="ARBA" id="ARBA00022531"/>
    </source>
</evidence>